<accession>A0A5A9PJC4</accession>
<dbReference type="AlphaFoldDB" id="A0A5A9PJC4"/>
<dbReference type="EMBL" id="SOYY01000005">
    <property type="protein sequence ID" value="KAA0721066.1"/>
    <property type="molecule type" value="Genomic_DNA"/>
</dbReference>
<organism evidence="1 2">
    <name type="scientific">Triplophysa tibetana</name>
    <dbReference type="NCBI Taxonomy" id="1572043"/>
    <lineage>
        <taxon>Eukaryota</taxon>
        <taxon>Metazoa</taxon>
        <taxon>Chordata</taxon>
        <taxon>Craniata</taxon>
        <taxon>Vertebrata</taxon>
        <taxon>Euteleostomi</taxon>
        <taxon>Actinopterygii</taxon>
        <taxon>Neopterygii</taxon>
        <taxon>Teleostei</taxon>
        <taxon>Ostariophysi</taxon>
        <taxon>Cypriniformes</taxon>
        <taxon>Nemacheilidae</taxon>
        <taxon>Triplophysa</taxon>
    </lineage>
</organism>
<evidence type="ECO:0000313" key="1">
    <source>
        <dbReference type="EMBL" id="KAA0721066.1"/>
    </source>
</evidence>
<gene>
    <name evidence="1" type="ORF">E1301_Tti001924</name>
</gene>
<name>A0A5A9PJC4_9TELE</name>
<evidence type="ECO:0000313" key="2">
    <source>
        <dbReference type="Proteomes" id="UP000324632"/>
    </source>
</evidence>
<proteinExistence type="predicted"/>
<dbReference type="Proteomes" id="UP000324632">
    <property type="component" value="Chromosome 5"/>
</dbReference>
<reference evidence="1 2" key="1">
    <citation type="journal article" date="2019" name="Mol. Ecol. Resour.">
        <title>Chromosome-level genome assembly of Triplophysa tibetana, a fish adapted to the harsh high-altitude environment of the Tibetan Plateau.</title>
        <authorList>
            <person name="Yang X."/>
            <person name="Liu H."/>
            <person name="Ma Z."/>
            <person name="Zou Y."/>
            <person name="Zou M."/>
            <person name="Mao Y."/>
            <person name="Li X."/>
            <person name="Wang H."/>
            <person name="Chen T."/>
            <person name="Wang W."/>
            <person name="Yang R."/>
        </authorList>
    </citation>
    <scope>NUCLEOTIDE SEQUENCE [LARGE SCALE GENOMIC DNA]</scope>
    <source>
        <strain evidence="1">TTIB1903HZAU</strain>
        <tissue evidence="1">Muscle</tissue>
    </source>
</reference>
<keyword evidence="2" id="KW-1185">Reference proteome</keyword>
<sequence length="155" mass="17834">MLKNGSYGHSDSMRSEGHCWCLIDNMFPVWALNILFLKYTLGFPIRNTTSSEFDDLNLNLTNSSEFDDLNLNLTNRFNSVQNNTHYWSRNQKNTSIQLMTIPEYNLTRVMLFRPSKRRTGCYVFSCITQELGNRIQSGDETAGESARDPYGPGKK</sequence>
<protein>
    <submittedName>
        <fullName evidence="1">Uncharacterized protein</fullName>
    </submittedName>
</protein>
<comment type="caution">
    <text evidence="1">The sequence shown here is derived from an EMBL/GenBank/DDBJ whole genome shotgun (WGS) entry which is preliminary data.</text>
</comment>